<dbReference type="HOGENOM" id="CLU_057642_0_0_2"/>
<dbReference type="eggNOG" id="arCOG01678">
    <property type="taxonomic scope" value="Archaea"/>
</dbReference>
<evidence type="ECO:0000256" key="1">
    <source>
        <dbReference type="ARBA" id="ARBA00001946"/>
    </source>
</evidence>
<evidence type="ECO:0000256" key="11">
    <source>
        <dbReference type="ARBA" id="ARBA00022842"/>
    </source>
</evidence>
<comment type="catalytic activity">
    <reaction evidence="13 14">
        <text>L-methionine + ATP + H2O = S-adenosyl-L-methionine + phosphate + diphosphate</text>
        <dbReference type="Rhea" id="RHEA:21080"/>
        <dbReference type="ChEBI" id="CHEBI:15377"/>
        <dbReference type="ChEBI" id="CHEBI:30616"/>
        <dbReference type="ChEBI" id="CHEBI:33019"/>
        <dbReference type="ChEBI" id="CHEBI:43474"/>
        <dbReference type="ChEBI" id="CHEBI:57844"/>
        <dbReference type="ChEBI" id="CHEBI:59789"/>
        <dbReference type="EC" id="2.5.1.6"/>
    </reaction>
</comment>
<dbReference type="PANTHER" id="PTHR36697">
    <property type="entry name" value="S-ADENOSYLMETHIONINE SYNTHASE"/>
    <property type="match status" value="1"/>
</dbReference>
<keyword evidence="8 14" id="KW-0808">Transferase</keyword>
<sequence>MTRNIVVEDIIATPVEERDVEIVERKGIGHPDSVADGIAESVSRALSKYYLEHYGRILHHNTDQMEIVGGQAKPKFGGGQVLEPVYILLSGRATTTVNGERIPYRTIAKRAAADFLKKHYRHLDIEEDVIIDCMIGQGSVDLRGLYDTQKYLANDTSFGVGYAPMSDLEKVVYETERYINGPLKDKLPEIGEDIKVMGFRNKDKINITVAAAFVGKHTPDKDHYLNVKDELRDLLTDYAAKFTDKEVNFFINTGDLVNEGVFYLTVTGLSMENGDDGSVGRGNRVNGLITPYRPMSMEASAGKNPVTHVGKLYNILAFKIAEDVAKAAEGDVKEVHVRIVSQIGKPVDEPQVASIQVIPAEGVNIARYNEEFRNIADEWLANIHKITEMLVNGEVNVF</sequence>
<dbReference type="PANTHER" id="PTHR36697:SF1">
    <property type="entry name" value="S-ADENOSYLMETHIONINE SYNTHASE"/>
    <property type="match status" value="1"/>
</dbReference>
<evidence type="ECO:0000256" key="12">
    <source>
        <dbReference type="ARBA" id="ARBA00032151"/>
    </source>
</evidence>
<dbReference type="Pfam" id="PF01941">
    <property type="entry name" value="AdoMet_Synthase"/>
    <property type="match status" value="1"/>
</dbReference>
<dbReference type="GeneID" id="8828255"/>
<evidence type="ECO:0000256" key="10">
    <source>
        <dbReference type="ARBA" id="ARBA00022840"/>
    </source>
</evidence>
<dbReference type="KEGG" id="abi:Aboo_1293"/>
<dbReference type="EMBL" id="CP001941">
    <property type="protein sequence ID" value="ADD09101.1"/>
    <property type="molecule type" value="Genomic_DNA"/>
</dbReference>
<dbReference type="EC" id="2.5.1.6" evidence="5 14"/>
<dbReference type="GO" id="GO:0006730">
    <property type="term" value="P:one-carbon metabolic process"/>
    <property type="evidence" value="ECO:0007669"/>
    <property type="project" value="UniProtKB-KW"/>
</dbReference>
<evidence type="ECO:0000256" key="9">
    <source>
        <dbReference type="ARBA" id="ARBA00022741"/>
    </source>
</evidence>
<dbReference type="RefSeq" id="WP_008083816.1">
    <property type="nucleotide sequence ID" value="NC_013926.1"/>
</dbReference>
<dbReference type="InterPro" id="IPR042544">
    <property type="entry name" value="AdoMet_synthase_3"/>
</dbReference>
<comment type="pathway">
    <text evidence="3 14">Amino-acid biosynthesis; S-adenosyl-L-methionine biosynthesis; S-adenosyl-L-methionine from L-methionine: step 1/1.</text>
</comment>
<dbReference type="Gene3D" id="3.30.300.10">
    <property type="match status" value="1"/>
</dbReference>
<keyword evidence="7 14" id="KW-0554">One-carbon metabolism</keyword>
<dbReference type="HAMAP" id="MF_00136">
    <property type="entry name" value="S_AdoMet_synth2"/>
    <property type="match status" value="1"/>
</dbReference>
<dbReference type="Gene3D" id="3.30.300.280">
    <property type="entry name" value="S-adenosylmethionine synthetase, C-terminal domain"/>
    <property type="match status" value="1"/>
</dbReference>
<comment type="cofactor">
    <cofactor evidence="1 14">
        <name>Mg(2+)</name>
        <dbReference type="ChEBI" id="CHEBI:18420"/>
    </cofactor>
</comment>
<dbReference type="GO" id="GO:0005524">
    <property type="term" value="F:ATP binding"/>
    <property type="evidence" value="ECO:0007669"/>
    <property type="project" value="UniProtKB-UniRule"/>
</dbReference>
<comment type="function">
    <text evidence="2 14">Catalyzes the formation of S-adenosylmethionine from methionine and ATP.</text>
</comment>
<dbReference type="GO" id="GO:0006556">
    <property type="term" value="P:S-adenosylmethionine biosynthetic process"/>
    <property type="evidence" value="ECO:0007669"/>
    <property type="project" value="UniProtKB-UniRule"/>
</dbReference>
<evidence type="ECO:0000256" key="2">
    <source>
        <dbReference type="ARBA" id="ARBA00003775"/>
    </source>
</evidence>
<comment type="similarity">
    <text evidence="4 14">Belongs to the AdoMet synthase 2 family.</text>
</comment>
<dbReference type="NCBIfam" id="NF003364">
    <property type="entry name" value="PRK04439.1-3"/>
    <property type="match status" value="1"/>
</dbReference>
<accession>B5ICM2</accession>
<evidence type="ECO:0000256" key="3">
    <source>
        <dbReference type="ARBA" id="ARBA00005224"/>
    </source>
</evidence>
<keyword evidence="9 14" id="KW-0547">Nucleotide-binding</keyword>
<dbReference type="STRING" id="439481.Aboo_1293"/>
<reference evidence="15" key="1">
    <citation type="submission" date="2010-02" db="EMBL/GenBank/DDBJ databases">
        <title>Complete sequence of Aciduliprofundum boonei T469.</title>
        <authorList>
            <consortium name="US DOE Joint Genome Institute"/>
            <person name="Lucas S."/>
            <person name="Copeland A."/>
            <person name="Lapidus A."/>
            <person name="Cheng J.-F."/>
            <person name="Bruce D."/>
            <person name="Goodwin L."/>
            <person name="Pitluck S."/>
            <person name="Saunders E."/>
            <person name="Detter J.C."/>
            <person name="Han C."/>
            <person name="Tapia R."/>
            <person name="Land M."/>
            <person name="Hauser L."/>
            <person name="Kyrpides N."/>
            <person name="Mikhailova N."/>
            <person name="Flores G."/>
            <person name="Reysenbach A.-L."/>
            <person name="Woyke T."/>
        </authorList>
    </citation>
    <scope>NUCLEOTIDE SEQUENCE</scope>
    <source>
        <strain evidence="15">T469</strain>
    </source>
</reference>
<dbReference type="AlphaFoldDB" id="B5ICM2"/>
<evidence type="ECO:0000256" key="14">
    <source>
        <dbReference type="HAMAP-Rule" id="MF_00136"/>
    </source>
</evidence>
<name>B5ICM2_ACIB4</name>
<dbReference type="Gene3D" id="3.30.300.340">
    <property type="entry name" value="S-adenosylmethionine synthetase, N-terminal domain"/>
    <property type="match status" value="1"/>
</dbReference>
<protein>
    <recommendedName>
        <fullName evidence="6 14">S-adenosylmethionine synthase</fullName>
        <shortName evidence="14">AdoMet synthase</shortName>
        <ecNumber evidence="5 14">2.5.1.6</ecNumber>
    </recommendedName>
    <alternativeName>
        <fullName evidence="12 14">Methionine adenosyltransferase</fullName>
    </alternativeName>
</protein>
<evidence type="ECO:0000256" key="4">
    <source>
        <dbReference type="ARBA" id="ARBA00009691"/>
    </source>
</evidence>
<dbReference type="GO" id="GO:0004478">
    <property type="term" value="F:methionine adenosyltransferase activity"/>
    <property type="evidence" value="ECO:0007669"/>
    <property type="project" value="UniProtKB-UniRule"/>
</dbReference>
<gene>
    <name evidence="14" type="primary">mat</name>
    <name evidence="15" type="ordered locus">Aboo_1293</name>
</gene>
<evidence type="ECO:0000256" key="5">
    <source>
        <dbReference type="ARBA" id="ARBA00012828"/>
    </source>
</evidence>
<dbReference type="OrthoDB" id="204488at2157"/>
<evidence type="ECO:0000256" key="6">
    <source>
        <dbReference type="ARBA" id="ARBA00020319"/>
    </source>
</evidence>
<evidence type="ECO:0000256" key="13">
    <source>
        <dbReference type="ARBA" id="ARBA00048344"/>
    </source>
</evidence>
<organism evidence="15 16">
    <name type="scientific">Aciduliprofundum boonei (strain DSM 19572 / T469)</name>
    <dbReference type="NCBI Taxonomy" id="439481"/>
    <lineage>
        <taxon>Archaea</taxon>
        <taxon>Methanobacteriati</taxon>
        <taxon>Thermoplasmatota</taxon>
        <taxon>DHVE2 group</taxon>
        <taxon>Candidatus Aciduliprofundum</taxon>
    </lineage>
</organism>
<dbReference type="Proteomes" id="UP000001400">
    <property type="component" value="Chromosome"/>
</dbReference>
<dbReference type="UniPathway" id="UPA00315">
    <property type="reaction ID" value="UER00080"/>
</dbReference>
<dbReference type="GO" id="GO:0000287">
    <property type="term" value="F:magnesium ion binding"/>
    <property type="evidence" value="ECO:0007669"/>
    <property type="project" value="UniProtKB-UniRule"/>
</dbReference>
<evidence type="ECO:0000256" key="7">
    <source>
        <dbReference type="ARBA" id="ARBA00022563"/>
    </source>
</evidence>
<keyword evidence="10 14" id="KW-0067">ATP-binding</keyword>
<dbReference type="InterPro" id="IPR042543">
    <property type="entry name" value="AdoMet_synthase_2"/>
</dbReference>
<keyword evidence="16" id="KW-1185">Reference proteome</keyword>
<dbReference type="NCBIfam" id="NF003366">
    <property type="entry name" value="PRK04439.1-5"/>
    <property type="match status" value="1"/>
</dbReference>
<proteinExistence type="inferred from homology"/>
<keyword evidence="11 14" id="KW-0460">Magnesium</keyword>
<evidence type="ECO:0000256" key="8">
    <source>
        <dbReference type="ARBA" id="ARBA00022679"/>
    </source>
</evidence>
<evidence type="ECO:0000313" key="16">
    <source>
        <dbReference type="Proteomes" id="UP000001400"/>
    </source>
</evidence>
<feature type="binding site" evidence="14">
    <location>
        <begin position="136"/>
        <end position="141"/>
    </location>
    <ligand>
        <name>ATP</name>
        <dbReference type="ChEBI" id="CHEBI:30616"/>
    </ligand>
</feature>
<dbReference type="InterPro" id="IPR027790">
    <property type="entry name" value="AdoMet_synthase_2_family"/>
</dbReference>
<dbReference type="InterPro" id="IPR002795">
    <property type="entry name" value="S-AdoMet_synthetase_arc"/>
</dbReference>
<evidence type="ECO:0000313" key="15">
    <source>
        <dbReference type="EMBL" id="ADD09101.1"/>
    </source>
</evidence>